<feature type="coiled-coil region" evidence="1">
    <location>
        <begin position="206"/>
        <end position="233"/>
    </location>
</feature>
<accession>A0A5J5EWS3</accession>
<feature type="compositionally biased region" description="Pro residues" evidence="2">
    <location>
        <begin position="1"/>
        <end position="15"/>
    </location>
</feature>
<feature type="compositionally biased region" description="Low complexity" evidence="2">
    <location>
        <begin position="19"/>
        <end position="30"/>
    </location>
</feature>
<name>A0A5J5EWS3_9PEZI</name>
<sequence length="396" mass="44764">MRTSPPPVQCEPLPRPRNVQPQSTQPQVPVGFRPTMPLGNKRYQHLKRARALSVSKCKKTETQDIIDKEAVSELQEVVPWEPEVIPAAVHWAGVEDGDQEEDDCAISEAEEDEEQDQDTFAMMMRCAEKGSDEAFESVKFPHQRGPKFSKKQQRRKNIAAQQLEEAAMDCRPLDKGWLINSKYTEAQSEPESEPELDLEPKLECGISREQMELEERNSAIEKLERKLRSAKTDLFGQNLTRHRAVLSFLKIQQGKQLESREGLSYMVARCFGRGLYFAHKVVEWERQWIKTGKIEEGRQGCFQKIASWFDDEGVLLAVRKWLAGAGEDITAYKLAKVVGDYLDSRKAGEAVEACLNAAEAASDDNFEQELLPEATVTPTSHSTIFGTPLRVMATLP</sequence>
<protein>
    <submittedName>
        <fullName evidence="3">Uncharacterized protein</fullName>
    </submittedName>
</protein>
<comment type="caution">
    <text evidence="3">The sequence shown here is derived from an EMBL/GenBank/DDBJ whole genome shotgun (WGS) entry which is preliminary data.</text>
</comment>
<evidence type="ECO:0000313" key="3">
    <source>
        <dbReference type="EMBL" id="KAA8905068.1"/>
    </source>
</evidence>
<organism evidence="3 4">
    <name type="scientific">Sphaerosporella brunnea</name>
    <dbReference type="NCBI Taxonomy" id="1250544"/>
    <lineage>
        <taxon>Eukaryota</taxon>
        <taxon>Fungi</taxon>
        <taxon>Dikarya</taxon>
        <taxon>Ascomycota</taxon>
        <taxon>Pezizomycotina</taxon>
        <taxon>Pezizomycetes</taxon>
        <taxon>Pezizales</taxon>
        <taxon>Pyronemataceae</taxon>
        <taxon>Sphaerosporella</taxon>
    </lineage>
</organism>
<reference evidence="3 4" key="1">
    <citation type="submission" date="2019-09" db="EMBL/GenBank/DDBJ databases">
        <title>Draft genome of the ectomycorrhizal ascomycete Sphaerosporella brunnea.</title>
        <authorList>
            <consortium name="DOE Joint Genome Institute"/>
            <person name="Benucci G.M."/>
            <person name="Marozzi G."/>
            <person name="Antonielli L."/>
            <person name="Sanchez S."/>
            <person name="Marco P."/>
            <person name="Wang X."/>
            <person name="Falini L.B."/>
            <person name="Barry K."/>
            <person name="Haridas S."/>
            <person name="Lipzen A."/>
            <person name="Labutti K."/>
            <person name="Grigoriev I.V."/>
            <person name="Murat C."/>
            <person name="Martin F."/>
            <person name="Albertini E."/>
            <person name="Donnini D."/>
            <person name="Bonito G."/>
        </authorList>
    </citation>
    <scope>NUCLEOTIDE SEQUENCE [LARGE SCALE GENOMIC DNA]</scope>
    <source>
        <strain evidence="3 4">Sb_GMNB300</strain>
    </source>
</reference>
<evidence type="ECO:0000256" key="2">
    <source>
        <dbReference type="SAM" id="MobiDB-lite"/>
    </source>
</evidence>
<evidence type="ECO:0000313" key="4">
    <source>
        <dbReference type="Proteomes" id="UP000326924"/>
    </source>
</evidence>
<keyword evidence="1" id="KW-0175">Coiled coil</keyword>
<dbReference type="AlphaFoldDB" id="A0A5J5EWS3"/>
<dbReference type="EMBL" id="VXIS01000101">
    <property type="protein sequence ID" value="KAA8905068.1"/>
    <property type="molecule type" value="Genomic_DNA"/>
</dbReference>
<dbReference type="OrthoDB" id="5425482at2759"/>
<gene>
    <name evidence="3" type="ORF">FN846DRAFT_919514</name>
</gene>
<dbReference type="InParanoid" id="A0A5J5EWS3"/>
<keyword evidence="4" id="KW-1185">Reference proteome</keyword>
<feature type="region of interest" description="Disordered" evidence="2">
    <location>
        <begin position="1"/>
        <end position="37"/>
    </location>
</feature>
<dbReference type="Proteomes" id="UP000326924">
    <property type="component" value="Unassembled WGS sequence"/>
</dbReference>
<proteinExistence type="predicted"/>
<evidence type="ECO:0000256" key="1">
    <source>
        <dbReference type="SAM" id="Coils"/>
    </source>
</evidence>